<dbReference type="Proteomes" id="UP000886998">
    <property type="component" value="Unassembled WGS sequence"/>
</dbReference>
<evidence type="ECO:0000313" key="1">
    <source>
        <dbReference type="EMBL" id="GFY58770.1"/>
    </source>
</evidence>
<organism evidence="1 2">
    <name type="scientific">Trichonephila inaurata madagascariensis</name>
    <dbReference type="NCBI Taxonomy" id="2747483"/>
    <lineage>
        <taxon>Eukaryota</taxon>
        <taxon>Metazoa</taxon>
        <taxon>Ecdysozoa</taxon>
        <taxon>Arthropoda</taxon>
        <taxon>Chelicerata</taxon>
        <taxon>Arachnida</taxon>
        <taxon>Araneae</taxon>
        <taxon>Araneomorphae</taxon>
        <taxon>Entelegynae</taxon>
        <taxon>Araneoidea</taxon>
        <taxon>Nephilidae</taxon>
        <taxon>Trichonephila</taxon>
        <taxon>Trichonephila inaurata</taxon>
    </lineage>
</organism>
<keyword evidence="2" id="KW-1185">Reference proteome</keyword>
<dbReference type="EMBL" id="BMAV01012240">
    <property type="protein sequence ID" value="GFY58770.1"/>
    <property type="molecule type" value="Genomic_DNA"/>
</dbReference>
<reference evidence="1" key="1">
    <citation type="submission" date="2020-08" db="EMBL/GenBank/DDBJ databases">
        <title>Multicomponent nature underlies the extraordinary mechanical properties of spider dragline silk.</title>
        <authorList>
            <person name="Kono N."/>
            <person name="Nakamura H."/>
            <person name="Mori M."/>
            <person name="Yoshida Y."/>
            <person name="Ohtoshi R."/>
            <person name="Malay A.D."/>
            <person name="Moran D.A.P."/>
            <person name="Tomita M."/>
            <person name="Numata K."/>
            <person name="Arakawa K."/>
        </authorList>
    </citation>
    <scope>NUCLEOTIDE SEQUENCE</scope>
</reference>
<comment type="caution">
    <text evidence="1">The sequence shown here is derived from an EMBL/GenBank/DDBJ whole genome shotgun (WGS) entry which is preliminary data.</text>
</comment>
<proteinExistence type="predicted"/>
<dbReference type="AlphaFoldDB" id="A0A8X7C7J4"/>
<gene>
    <name evidence="1" type="ORF">TNIN_164311</name>
</gene>
<accession>A0A8X7C7J4</accession>
<name>A0A8X7C7J4_9ARAC</name>
<sequence>MYMGRKTNHSSGLGDSRNRKLLSKIKNHCSSQQTCRMNFIECSGKMPNLMEREDLGQWVSLSLSVGLIQMLSQLTNEFNQQ</sequence>
<evidence type="ECO:0000313" key="2">
    <source>
        <dbReference type="Proteomes" id="UP000886998"/>
    </source>
</evidence>
<protein>
    <submittedName>
        <fullName evidence="1">Uncharacterized protein</fullName>
    </submittedName>
</protein>